<evidence type="ECO:0000256" key="5">
    <source>
        <dbReference type="ARBA" id="ARBA00023015"/>
    </source>
</evidence>
<keyword evidence="5" id="KW-0805">Transcription regulation</keyword>
<dbReference type="SUPFAM" id="SSF52172">
    <property type="entry name" value="CheY-like"/>
    <property type="match status" value="1"/>
</dbReference>
<dbReference type="InterPro" id="IPR024187">
    <property type="entry name" value="Sig_transdc_resp-reg_cit/mal"/>
</dbReference>
<dbReference type="InterPro" id="IPR001789">
    <property type="entry name" value="Sig_transdc_resp-reg_receiver"/>
</dbReference>
<evidence type="ECO:0000256" key="4">
    <source>
        <dbReference type="ARBA" id="ARBA00023012"/>
    </source>
</evidence>
<keyword evidence="2" id="KW-0963">Cytoplasm</keyword>
<feature type="modified residue" description="4-aspartylphosphate" evidence="9">
    <location>
        <position position="59"/>
    </location>
</feature>
<protein>
    <submittedName>
        <fullName evidence="11">Response regulator</fullName>
    </submittedName>
</protein>
<keyword evidence="12" id="KW-1185">Reference proteome</keyword>
<gene>
    <name evidence="11" type="ORF">ACFFHM_19645</name>
</gene>
<comment type="caution">
    <text evidence="11">The sequence shown here is derived from an EMBL/GenBank/DDBJ whole genome shotgun (WGS) entry which is preliminary data.</text>
</comment>
<dbReference type="Proteomes" id="UP001589838">
    <property type="component" value="Unassembled WGS sequence"/>
</dbReference>
<dbReference type="SMART" id="SM00448">
    <property type="entry name" value="REC"/>
    <property type="match status" value="1"/>
</dbReference>
<comment type="subcellular location">
    <subcellularLocation>
        <location evidence="1">Cytoplasm</location>
    </subcellularLocation>
</comment>
<evidence type="ECO:0000259" key="10">
    <source>
        <dbReference type="PROSITE" id="PS50110"/>
    </source>
</evidence>
<dbReference type="CDD" id="cd19925">
    <property type="entry name" value="REC_citrate_TCS"/>
    <property type="match status" value="1"/>
</dbReference>
<dbReference type="RefSeq" id="WP_335963137.1">
    <property type="nucleotide sequence ID" value="NZ_JAXBLX010000042.1"/>
</dbReference>
<keyword evidence="7" id="KW-0010">Activator</keyword>
<organism evidence="11 12">
    <name type="scientific">Halalkalibacter kiskunsagensis</name>
    <dbReference type="NCBI Taxonomy" id="1548599"/>
    <lineage>
        <taxon>Bacteria</taxon>
        <taxon>Bacillati</taxon>
        <taxon>Bacillota</taxon>
        <taxon>Bacilli</taxon>
        <taxon>Bacillales</taxon>
        <taxon>Bacillaceae</taxon>
        <taxon>Halalkalibacter</taxon>
    </lineage>
</organism>
<evidence type="ECO:0000256" key="3">
    <source>
        <dbReference type="ARBA" id="ARBA00022553"/>
    </source>
</evidence>
<dbReference type="Pfam" id="PF20714">
    <property type="entry name" value="HTH_64"/>
    <property type="match status" value="1"/>
</dbReference>
<dbReference type="InterPro" id="IPR051271">
    <property type="entry name" value="2C-system_Tx_regulators"/>
</dbReference>
<dbReference type="InterPro" id="IPR048714">
    <property type="entry name" value="DpiA-like_HTH"/>
</dbReference>
<name>A0ABV6KLB9_9BACI</name>
<dbReference type="Pfam" id="PF00072">
    <property type="entry name" value="Response_reg"/>
    <property type="match status" value="1"/>
</dbReference>
<evidence type="ECO:0000313" key="12">
    <source>
        <dbReference type="Proteomes" id="UP001589838"/>
    </source>
</evidence>
<keyword evidence="6" id="KW-0238">DNA-binding</keyword>
<feature type="domain" description="Response regulatory" evidence="10">
    <location>
        <begin position="6"/>
        <end position="124"/>
    </location>
</feature>
<evidence type="ECO:0000313" key="11">
    <source>
        <dbReference type="EMBL" id="MFC0472636.1"/>
    </source>
</evidence>
<dbReference type="InterPro" id="IPR011006">
    <property type="entry name" value="CheY-like_superfamily"/>
</dbReference>
<dbReference type="PROSITE" id="PS50110">
    <property type="entry name" value="RESPONSE_REGULATORY"/>
    <property type="match status" value="1"/>
</dbReference>
<dbReference type="PANTHER" id="PTHR45526:SF6">
    <property type="entry name" value="TRANSCRIPTIONAL REGULATORY PROTEIN CITT"/>
    <property type="match status" value="1"/>
</dbReference>
<evidence type="ECO:0000256" key="7">
    <source>
        <dbReference type="ARBA" id="ARBA00023159"/>
    </source>
</evidence>
<dbReference type="EMBL" id="JBHLUX010000083">
    <property type="protein sequence ID" value="MFC0472636.1"/>
    <property type="molecule type" value="Genomic_DNA"/>
</dbReference>
<keyword evidence="4" id="KW-0902">Two-component regulatory system</keyword>
<evidence type="ECO:0000256" key="8">
    <source>
        <dbReference type="ARBA" id="ARBA00023163"/>
    </source>
</evidence>
<evidence type="ECO:0000256" key="1">
    <source>
        <dbReference type="ARBA" id="ARBA00004496"/>
    </source>
</evidence>
<keyword evidence="3 9" id="KW-0597">Phosphoprotein</keyword>
<proteinExistence type="predicted"/>
<dbReference type="PANTHER" id="PTHR45526">
    <property type="entry name" value="TRANSCRIPTIONAL REGULATORY PROTEIN DPIA"/>
    <property type="match status" value="1"/>
</dbReference>
<sequence length="233" mass="26644">MSEMFQVLIVEDDFRVADITRQFVEKVAGFSVINVVKTGEETLKYLTSPNTLPDLILLDVYIPDVDGLELFWKIRSDYYHIDLIMMTAAKEVSTIEETLQGGIFDYIVKPVEFSRFKQTLERYRHQKSILASRDEMEQEEIDQLTGAAKTLEGDVVATGDLPKGIDRITLDKIKQIMKENGEKGLTAVQVGKEVGASRSTARRYLEYMVSVKEVKAEQKYGDVGRPERRYFLL</sequence>
<reference evidence="11 12" key="1">
    <citation type="submission" date="2024-09" db="EMBL/GenBank/DDBJ databases">
        <authorList>
            <person name="Sun Q."/>
            <person name="Mori K."/>
        </authorList>
    </citation>
    <scope>NUCLEOTIDE SEQUENCE [LARGE SCALE GENOMIC DNA]</scope>
    <source>
        <strain evidence="11 12">NCAIM B.02610</strain>
    </source>
</reference>
<keyword evidence="8" id="KW-0804">Transcription</keyword>
<evidence type="ECO:0000256" key="9">
    <source>
        <dbReference type="PROSITE-ProRule" id="PRU00169"/>
    </source>
</evidence>
<accession>A0ABV6KLB9</accession>
<evidence type="ECO:0000256" key="6">
    <source>
        <dbReference type="ARBA" id="ARBA00023125"/>
    </source>
</evidence>
<dbReference type="Gene3D" id="3.40.50.2300">
    <property type="match status" value="1"/>
</dbReference>
<evidence type="ECO:0000256" key="2">
    <source>
        <dbReference type="ARBA" id="ARBA00022490"/>
    </source>
</evidence>
<dbReference type="PIRSF" id="PIRSF006171">
    <property type="entry name" value="RR_citrat_malat"/>
    <property type="match status" value="1"/>
</dbReference>